<organism evidence="2 7">
    <name type="scientific">Cedecea neteri</name>
    <dbReference type="NCBI Taxonomy" id="158822"/>
    <lineage>
        <taxon>Bacteria</taxon>
        <taxon>Pseudomonadati</taxon>
        <taxon>Pseudomonadota</taxon>
        <taxon>Gammaproteobacteria</taxon>
        <taxon>Enterobacterales</taxon>
        <taxon>Enterobacteriaceae</taxon>
        <taxon>Cedecea</taxon>
    </lineage>
</organism>
<sequence length="146" mass="16115">MTYATPEDYIAYFTERDATGVSARRGVGAPDTTRIARHLQSASDRIDSYLGARYSLPLSDVPGALRDYCCDIARFLMVGTEHQTTEEMRIRYDDAIAWLKRVADGKITLGSATKDGQTVEPSSPDVVFYSGGEDLWSRNRTGGGCY</sequence>
<evidence type="ECO:0000313" key="4">
    <source>
        <dbReference type="EMBL" id="SQA96728.1"/>
    </source>
</evidence>
<gene>
    <name evidence="1" type="ORF">CO704_10095</name>
    <name evidence="2" type="ORF">CO704_12370</name>
    <name evidence="3" type="ORF">CO704_16945</name>
    <name evidence="4" type="ORF">NCTC12120_00488</name>
    <name evidence="5" type="ORF">NCTC12120_05720</name>
    <name evidence="6" type="ORF">NCTC12120_06528</name>
</gene>
<dbReference type="AlphaFoldDB" id="A0A291DYE8"/>
<dbReference type="RefSeq" id="WP_061279002.1">
    <property type="nucleotide sequence ID" value="NZ_CP023525.1"/>
</dbReference>
<dbReference type="Proteomes" id="UP000251197">
    <property type="component" value="Unassembled WGS sequence"/>
</dbReference>
<dbReference type="EMBL" id="UAVU01000009">
    <property type="protein sequence ID" value="SQC92523.1"/>
    <property type="molecule type" value="Genomic_DNA"/>
</dbReference>
<dbReference type="InterPro" id="IPR009752">
    <property type="entry name" value="Phage_Mu_GpJ"/>
</dbReference>
<dbReference type="Proteomes" id="UP000217979">
    <property type="component" value="Chromosome"/>
</dbReference>
<evidence type="ECO:0000313" key="8">
    <source>
        <dbReference type="Proteomes" id="UP000251197"/>
    </source>
</evidence>
<dbReference type="EMBL" id="CP023525">
    <property type="protein sequence ID" value="ATF93677.1"/>
    <property type="molecule type" value="Genomic_DNA"/>
</dbReference>
<dbReference type="EMBL" id="UAVU01000010">
    <property type="protein sequence ID" value="SQC93414.1"/>
    <property type="molecule type" value="Genomic_DNA"/>
</dbReference>
<dbReference type="EMBL" id="CP023525">
    <property type="protein sequence ID" value="ATF92410.1"/>
    <property type="molecule type" value="Genomic_DNA"/>
</dbReference>
<evidence type="ECO:0000313" key="5">
    <source>
        <dbReference type="EMBL" id="SQC92523.1"/>
    </source>
</evidence>
<dbReference type="EMBL" id="UAVU01000003">
    <property type="protein sequence ID" value="SQA96728.1"/>
    <property type="molecule type" value="Genomic_DNA"/>
</dbReference>
<reference evidence="4 8" key="2">
    <citation type="submission" date="2018-06" db="EMBL/GenBank/DDBJ databases">
        <authorList>
            <consortium name="Pathogen Informatics"/>
            <person name="Doyle S."/>
        </authorList>
    </citation>
    <scope>NUCLEOTIDE SEQUENCE [LARGE SCALE GENOMIC DNA]</scope>
    <source>
        <strain evidence="4 8">NCTC12120</strain>
    </source>
</reference>
<protein>
    <submittedName>
        <fullName evidence="2">DUF1320 domain-containing protein</fullName>
    </submittedName>
    <submittedName>
        <fullName evidence="4">Mu-like prophage protein gp36</fullName>
    </submittedName>
</protein>
<reference evidence="2 7" key="1">
    <citation type="submission" date="2017-09" db="EMBL/GenBank/DDBJ databases">
        <title>FDA dAtabase for Regulatory Grade micrObial Sequences (FDA-ARGOS): Supporting development and validation of Infectious Disease Dx tests.</title>
        <authorList>
            <person name="Minogue T."/>
            <person name="Wolcott M."/>
            <person name="Wasieloski L."/>
            <person name="Aguilar W."/>
            <person name="Moore D."/>
            <person name="Tallon L."/>
            <person name="Sadzewicz L."/>
            <person name="Ott S."/>
            <person name="Zhao X."/>
            <person name="Nagaraj S."/>
            <person name="Vavikolanu K."/>
            <person name="Aluvathingal J."/>
            <person name="Nadendla S."/>
            <person name="Sichtig H."/>
        </authorList>
    </citation>
    <scope>NUCLEOTIDE SEQUENCE [LARGE SCALE GENOMIC DNA]</scope>
    <source>
        <strain evidence="2 7">FDAARGOS_392</strain>
    </source>
</reference>
<evidence type="ECO:0000313" key="1">
    <source>
        <dbReference type="EMBL" id="ATF92410.1"/>
    </source>
</evidence>
<evidence type="ECO:0000313" key="3">
    <source>
        <dbReference type="EMBL" id="ATF93677.1"/>
    </source>
</evidence>
<proteinExistence type="predicted"/>
<dbReference type="EMBL" id="CP023525">
    <property type="protein sequence ID" value="ATF92831.1"/>
    <property type="molecule type" value="Genomic_DNA"/>
</dbReference>
<name>A0A291DYE8_9ENTR</name>
<dbReference type="Pfam" id="PF07030">
    <property type="entry name" value="Phage_Mu_Gp36"/>
    <property type="match status" value="1"/>
</dbReference>
<evidence type="ECO:0000313" key="6">
    <source>
        <dbReference type="EMBL" id="SQC93414.1"/>
    </source>
</evidence>
<evidence type="ECO:0000313" key="7">
    <source>
        <dbReference type="Proteomes" id="UP000217979"/>
    </source>
</evidence>
<accession>A0A291DYE8</accession>
<evidence type="ECO:0000313" key="2">
    <source>
        <dbReference type="EMBL" id="ATF92831.1"/>
    </source>
</evidence>